<name>A0A2U0I5M6_9FLAO</name>
<organism evidence="3 4">
    <name type="scientific">Marixanthomonas spongiae</name>
    <dbReference type="NCBI Taxonomy" id="2174845"/>
    <lineage>
        <taxon>Bacteria</taxon>
        <taxon>Pseudomonadati</taxon>
        <taxon>Bacteroidota</taxon>
        <taxon>Flavobacteriia</taxon>
        <taxon>Flavobacteriales</taxon>
        <taxon>Flavobacteriaceae</taxon>
        <taxon>Marixanthomonas</taxon>
    </lineage>
</organism>
<evidence type="ECO:0000313" key="4">
    <source>
        <dbReference type="Proteomes" id="UP000245962"/>
    </source>
</evidence>
<dbReference type="RefSeq" id="WP_116693427.1">
    <property type="nucleotide sequence ID" value="NZ_QEHR01000002.1"/>
</dbReference>
<dbReference type="GO" id="GO:0006302">
    <property type="term" value="P:double-strand break repair"/>
    <property type="evidence" value="ECO:0007669"/>
    <property type="project" value="InterPro"/>
</dbReference>
<feature type="coiled-coil region" evidence="1">
    <location>
        <begin position="218"/>
        <end position="314"/>
    </location>
</feature>
<dbReference type="PANTHER" id="PTHR32114:SF2">
    <property type="entry name" value="ABC TRANSPORTER ABCH.3"/>
    <property type="match status" value="1"/>
</dbReference>
<proteinExistence type="predicted"/>
<evidence type="ECO:0000259" key="2">
    <source>
        <dbReference type="Pfam" id="PF13476"/>
    </source>
</evidence>
<dbReference type="EMBL" id="QEHR01000002">
    <property type="protein sequence ID" value="PVW16408.1"/>
    <property type="molecule type" value="Genomic_DNA"/>
</dbReference>
<dbReference type="Gene3D" id="3.40.50.300">
    <property type="entry name" value="P-loop containing nucleotide triphosphate hydrolases"/>
    <property type="match status" value="2"/>
</dbReference>
<keyword evidence="1" id="KW-0175">Coiled coil</keyword>
<evidence type="ECO:0000256" key="1">
    <source>
        <dbReference type="SAM" id="Coils"/>
    </source>
</evidence>
<dbReference type="OrthoDB" id="7029750at2"/>
<evidence type="ECO:0000313" key="3">
    <source>
        <dbReference type="EMBL" id="PVW16408.1"/>
    </source>
</evidence>
<dbReference type="InterPro" id="IPR038729">
    <property type="entry name" value="Rad50/SbcC_AAA"/>
</dbReference>
<dbReference type="Pfam" id="PF13476">
    <property type="entry name" value="AAA_23"/>
    <property type="match status" value="1"/>
</dbReference>
<feature type="coiled-coil region" evidence="1">
    <location>
        <begin position="447"/>
        <end position="481"/>
    </location>
</feature>
<dbReference type="SUPFAM" id="SSF52540">
    <property type="entry name" value="P-loop containing nucleoside triphosphate hydrolases"/>
    <property type="match status" value="1"/>
</dbReference>
<reference evidence="3 4" key="1">
    <citation type="submission" date="2018-04" db="EMBL/GenBank/DDBJ databases">
        <title>Marixanthomonas spongiae HN-E44 sp. nov., isolated from a marine sponge.</title>
        <authorList>
            <person name="Luo L."/>
            <person name="Zhuang L."/>
        </authorList>
    </citation>
    <scope>NUCLEOTIDE SEQUENCE [LARGE SCALE GENOMIC DNA]</scope>
    <source>
        <strain evidence="3 4">HN-E44</strain>
    </source>
</reference>
<sequence length="731" mass="85409">MASILNKIAFKNFFNYYGDYEENTYDLEEGVNIIVADNGAGKSKFFNAFLWLFYDQILDSDTKQRVNVRNSGVKILSDKAKNETVINDRVECGVMLEYTRGTRYKYQIIKSFSATKINDSISDERSWQFLINDVEVNKTELVLHKYKPVYDESEKRQIIDHLIMPAFRKYSFLQGEEVDDIIDFGKRESIEEAVENLTDIKKYEKIHDLLSEFKEKAFKDLQKQLKANNAENERFDEAVKEKENIEEQLDHENQKLKEWQATYDTAEEEKNELDKQYASAEKRKELDDKLKPIRKKLREKKEEFETFLDRINNRFFDGNFAWIAMGFEDEVQKYRNLKEQFVERRYEKRALQNVEENPNEYFHFLPENSPDSVSLQNMIDDEHCYVCNREAKKGTAEHNNIVKLKNRPKDKQTEKPFVKNDLNNFFGDLQINAQPFYNKFDSIRDSVIKTKEKEVELKESIDKLKKQIKSIEDDRNSIMIAGYDAELSAKEIISNYNGAIRRREKANGKINDIIIPKINTFKKQIKAIEQEIKDLNKSNNIPTGYNQNYEVLNDLEEASQKAKDRVFDAMIQLLEKHANIHFKNLIKNNDLTGGILKFEKNPNGSINFNYIDSNGNTVHGSSEGFQRMKKFSVVMAIISANNSVYNYPLLADAPISAFGEGFTEGFFEAISDVFPQSIVLVKELYKREDEMKINELGKRLLKDGKVKTMYVNHVPENAEQIELVTSQTKLK</sequence>
<dbReference type="GO" id="GO:0016887">
    <property type="term" value="F:ATP hydrolysis activity"/>
    <property type="evidence" value="ECO:0007669"/>
    <property type="project" value="InterPro"/>
</dbReference>
<dbReference type="Proteomes" id="UP000245962">
    <property type="component" value="Unassembled WGS sequence"/>
</dbReference>
<protein>
    <recommendedName>
        <fullName evidence="2">Rad50/SbcC-type AAA domain-containing protein</fullName>
    </recommendedName>
</protein>
<accession>A0A2U0I5M6</accession>
<feature type="domain" description="Rad50/SbcC-type AAA" evidence="2">
    <location>
        <begin position="7"/>
        <end position="248"/>
    </location>
</feature>
<dbReference type="AlphaFoldDB" id="A0A2U0I5M6"/>
<dbReference type="PANTHER" id="PTHR32114">
    <property type="entry name" value="ABC TRANSPORTER ABCH.3"/>
    <property type="match status" value="1"/>
</dbReference>
<comment type="caution">
    <text evidence="3">The sequence shown here is derived from an EMBL/GenBank/DDBJ whole genome shotgun (WGS) entry which is preliminary data.</text>
</comment>
<gene>
    <name evidence="3" type="ORF">DDV96_03885</name>
</gene>
<dbReference type="InterPro" id="IPR027417">
    <property type="entry name" value="P-loop_NTPase"/>
</dbReference>
<keyword evidence="4" id="KW-1185">Reference proteome</keyword>